<dbReference type="CDD" id="cd00038">
    <property type="entry name" value="CAP_ED"/>
    <property type="match status" value="1"/>
</dbReference>
<dbReference type="PANTHER" id="PTHR24567">
    <property type="entry name" value="CRP FAMILY TRANSCRIPTIONAL REGULATORY PROTEIN"/>
    <property type="match status" value="1"/>
</dbReference>
<accession>A0A212KIE8</accession>
<evidence type="ECO:0000256" key="1">
    <source>
        <dbReference type="ARBA" id="ARBA00023015"/>
    </source>
</evidence>
<dbReference type="GO" id="GO:0003700">
    <property type="term" value="F:DNA-binding transcription factor activity"/>
    <property type="evidence" value="ECO:0007669"/>
    <property type="project" value="TreeGrafter"/>
</dbReference>
<dbReference type="SMART" id="SM00419">
    <property type="entry name" value="HTH_CRP"/>
    <property type="match status" value="1"/>
</dbReference>
<dbReference type="EMBL" id="FLUP01000002">
    <property type="protein sequence ID" value="SBW11419.1"/>
    <property type="molecule type" value="Genomic_DNA"/>
</dbReference>
<dbReference type="InterPro" id="IPR050397">
    <property type="entry name" value="Env_Response_Regulators"/>
</dbReference>
<feature type="domain" description="Cyclic nucleotide-binding" evidence="4">
    <location>
        <begin position="8"/>
        <end position="123"/>
    </location>
</feature>
<dbReference type="InterPro" id="IPR036390">
    <property type="entry name" value="WH_DNA-bd_sf"/>
</dbReference>
<dbReference type="Gene3D" id="2.60.120.10">
    <property type="entry name" value="Jelly Rolls"/>
    <property type="match status" value="1"/>
</dbReference>
<keyword evidence="2" id="KW-0238">DNA-binding</keyword>
<dbReference type="PROSITE" id="PS51063">
    <property type="entry name" value="HTH_CRP_2"/>
    <property type="match status" value="1"/>
</dbReference>
<dbReference type="Gene3D" id="1.10.10.10">
    <property type="entry name" value="Winged helix-like DNA-binding domain superfamily/Winged helix DNA-binding domain"/>
    <property type="match status" value="1"/>
</dbReference>
<dbReference type="SUPFAM" id="SSF51206">
    <property type="entry name" value="cAMP-binding domain-like"/>
    <property type="match status" value="1"/>
</dbReference>
<dbReference type="InterPro" id="IPR000595">
    <property type="entry name" value="cNMP-bd_dom"/>
</dbReference>
<gene>
    <name evidence="6" type="ORF">KM92DES2_20064</name>
</gene>
<dbReference type="GO" id="GO:0005829">
    <property type="term" value="C:cytosol"/>
    <property type="evidence" value="ECO:0007669"/>
    <property type="project" value="TreeGrafter"/>
</dbReference>
<dbReference type="PROSITE" id="PS50042">
    <property type="entry name" value="CNMP_BINDING_3"/>
    <property type="match status" value="1"/>
</dbReference>
<evidence type="ECO:0000313" key="6">
    <source>
        <dbReference type="EMBL" id="SBW11419.1"/>
    </source>
</evidence>
<protein>
    <submittedName>
        <fullName evidence="6">Putative transcriptional regulator, Crp/Fnr family</fullName>
    </submittedName>
</protein>
<dbReference type="AlphaFoldDB" id="A0A212KIE8"/>
<evidence type="ECO:0000259" key="4">
    <source>
        <dbReference type="PROSITE" id="PS50042"/>
    </source>
</evidence>
<sequence>MKFTSVNLLDELAKPEFSSLLSAFHERSFLKNSMIFTPSYDEELESSPTPVSSAGERLTAGNYVFIVSKGLVRVYLAYGEKEFTLAFLKPGDVYVSHSSAQVQAVEDTTILLVDTPTFNQRMMSVPQFTVTVVRVLGGILKNTFSIVDGLALRDVSARLARHLVSAAQESALGPDGRRRVRLQLSGEMLAQTLGASRQTISTLLTDLTRSGILLKEQRGVYCILDEGRLRELLD</sequence>
<evidence type="ECO:0000256" key="3">
    <source>
        <dbReference type="ARBA" id="ARBA00023163"/>
    </source>
</evidence>
<dbReference type="InterPro" id="IPR014710">
    <property type="entry name" value="RmlC-like_jellyroll"/>
</dbReference>
<organism evidence="6">
    <name type="scientific">uncultured Desulfovibrio sp</name>
    <dbReference type="NCBI Taxonomy" id="167968"/>
    <lineage>
        <taxon>Bacteria</taxon>
        <taxon>Pseudomonadati</taxon>
        <taxon>Thermodesulfobacteriota</taxon>
        <taxon>Desulfovibrionia</taxon>
        <taxon>Desulfovibrionales</taxon>
        <taxon>Desulfovibrionaceae</taxon>
        <taxon>Desulfovibrio</taxon>
        <taxon>environmental samples</taxon>
    </lineage>
</organism>
<proteinExistence type="predicted"/>
<dbReference type="RefSeq" id="WP_227119216.1">
    <property type="nucleotide sequence ID" value="NZ_CABUEN010000013.1"/>
</dbReference>
<evidence type="ECO:0000259" key="5">
    <source>
        <dbReference type="PROSITE" id="PS51063"/>
    </source>
</evidence>
<dbReference type="GO" id="GO:0003677">
    <property type="term" value="F:DNA binding"/>
    <property type="evidence" value="ECO:0007669"/>
    <property type="project" value="UniProtKB-KW"/>
</dbReference>
<dbReference type="PANTHER" id="PTHR24567:SF26">
    <property type="entry name" value="REGULATORY PROTEIN YEIL"/>
    <property type="match status" value="1"/>
</dbReference>
<keyword evidence="3" id="KW-0804">Transcription</keyword>
<dbReference type="InterPro" id="IPR012318">
    <property type="entry name" value="HTH_CRP"/>
</dbReference>
<reference evidence="6" key="1">
    <citation type="submission" date="2016-04" db="EMBL/GenBank/DDBJ databases">
        <authorList>
            <person name="Evans L.H."/>
            <person name="Alamgir A."/>
            <person name="Owens N."/>
            <person name="Weber N.D."/>
            <person name="Virtaneva K."/>
            <person name="Barbian K."/>
            <person name="Babar A."/>
            <person name="Rosenke K."/>
        </authorList>
    </citation>
    <scope>NUCLEOTIDE SEQUENCE</scope>
    <source>
        <strain evidence="6">92-2</strain>
    </source>
</reference>
<evidence type="ECO:0000256" key="2">
    <source>
        <dbReference type="ARBA" id="ARBA00023125"/>
    </source>
</evidence>
<name>A0A212KIE8_9BACT</name>
<dbReference type="SUPFAM" id="SSF46785">
    <property type="entry name" value="Winged helix' DNA-binding domain"/>
    <property type="match status" value="1"/>
</dbReference>
<keyword evidence="1" id="KW-0805">Transcription regulation</keyword>
<dbReference type="InterPro" id="IPR036388">
    <property type="entry name" value="WH-like_DNA-bd_sf"/>
</dbReference>
<dbReference type="InterPro" id="IPR018490">
    <property type="entry name" value="cNMP-bd_dom_sf"/>
</dbReference>
<feature type="domain" description="HTH crp-type" evidence="5">
    <location>
        <begin position="153"/>
        <end position="227"/>
    </location>
</feature>
<dbReference type="Pfam" id="PF13545">
    <property type="entry name" value="HTH_Crp_2"/>
    <property type="match status" value="1"/>
</dbReference>